<dbReference type="KEGG" id="cpra:CPter91_4063"/>
<dbReference type="PANTHER" id="PTHR43350:SF17">
    <property type="entry name" value="NAD-DEPENDENT ALCOHOL DEHYDROGENASE"/>
    <property type="match status" value="1"/>
</dbReference>
<keyword evidence="3" id="KW-0479">Metal-binding</keyword>
<evidence type="ECO:0000313" key="8">
    <source>
        <dbReference type="EMBL" id="AMP06383.1"/>
    </source>
</evidence>
<feature type="domain" description="Alcohol dehydrogenase-like N-terminal" evidence="7">
    <location>
        <begin position="25"/>
        <end position="139"/>
    </location>
</feature>
<comment type="similarity">
    <text evidence="2">Belongs to the zinc-containing alcohol dehydrogenase family.</text>
</comment>
<comment type="cofactor">
    <cofactor evidence="1">
        <name>Zn(2+)</name>
        <dbReference type="ChEBI" id="CHEBI:29105"/>
    </cofactor>
</comment>
<dbReference type="Gene3D" id="3.90.180.10">
    <property type="entry name" value="Medium-chain alcohol dehydrogenases, catalytic domain"/>
    <property type="match status" value="1"/>
</dbReference>
<evidence type="ECO:0000313" key="9">
    <source>
        <dbReference type="Proteomes" id="UP000074561"/>
    </source>
</evidence>
<keyword evidence="5" id="KW-0560">Oxidoreductase</keyword>
<sequence>MNAWIFNRNELTLALQDAAQPELRAGAALVRMEAVPLLSYTRNYLQGKLPYAYPPSPFTPGTNGIGRIVAVGAGVQSLRPGQRVALNPYWIADEAVAEAPQVLIGLTGISADSAPMLAEYPHGSWREIADFPASTLLPLDGLDHVAPERLALLAKFIVPFGGLRRGRLSAGETVAINGAGGYFGSAAVLAALAMGAARVIALGRNAQALQQLVDLGKGRVLAVTLTGDVAGDAAAIRAAAGGGVALGLDMVGQAADAGSTLALLHSLGRGGRLVLMGSMQVDLPLPYGAMLLNNWELIGNFMYTAADYRALLALLRAGLLPLDAVELKTFAFSALEAAIDHAAQMKGLQATVALF</sequence>
<gene>
    <name evidence="8" type="ORF">CPter91_4063</name>
</gene>
<dbReference type="CDD" id="cd05188">
    <property type="entry name" value="MDR"/>
    <property type="match status" value="1"/>
</dbReference>
<protein>
    <submittedName>
        <fullName evidence="8">Alcohol dehydrogenase GroES-like domain protein</fullName>
    </submittedName>
</protein>
<dbReference type="SUPFAM" id="SSF50129">
    <property type="entry name" value="GroES-like"/>
    <property type="match status" value="1"/>
</dbReference>
<dbReference type="Pfam" id="PF08240">
    <property type="entry name" value="ADH_N"/>
    <property type="match status" value="1"/>
</dbReference>
<dbReference type="InterPro" id="IPR011032">
    <property type="entry name" value="GroES-like_sf"/>
</dbReference>
<accession>A0A127Q8L5</accession>
<dbReference type="STRING" id="279113.CPter91_4063"/>
<keyword evidence="4" id="KW-0862">Zinc</keyword>
<reference evidence="8 9" key="1">
    <citation type="submission" date="2015-11" db="EMBL/GenBank/DDBJ databases">
        <title>Exploring the genomic traits of fungus-feeding bacterial genus Collimonas.</title>
        <authorList>
            <person name="Song C."/>
            <person name="Schmidt R."/>
            <person name="de Jager V."/>
            <person name="Krzyzanowska D."/>
            <person name="Jongedijk E."/>
            <person name="Cankar K."/>
            <person name="Beekwilder J."/>
            <person name="van Veen A."/>
            <person name="de Boer W."/>
            <person name="van Veen J.A."/>
            <person name="Garbeva P."/>
        </authorList>
    </citation>
    <scope>NUCLEOTIDE SEQUENCE [LARGE SCALE GENOMIC DNA]</scope>
    <source>
        <strain evidence="8 9">Ter91</strain>
    </source>
</reference>
<proteinExistence type="inferred from homology"/>
<organism evidence="8 9">
    <name type="scientific">Collimonas pratensis</name>
    <dbReference type="NCBI Taxonomy" id="279113"/>
    <lineage>
        <taxon>Bacteria</taxon>
        <taxon>Pseudomonadati</taxon>
        <taxon>Pseudomonadota</taxon>
        <taxon>Betaproteobacteria</taxon>
        <taxon>Burkholderiales</taxon>
        <taxon>Oxalobacteraceae</taxon>
        <taxon>Collimonas</taxon>
    </lineage>
</organism>
<dbReference type="Gene3D" id="3.40.50.720">
    <property type="entry name" value="NAD(P)-binding Rossmann-like Domain"/>
    <property type="match status" value="1"/>
</dbReference>
<evidence type="ECO:0000256" key="1">
    <source>
        <dbReference type="ARBA" id="ARBA00001947"/>
    </source>
</evidence>
<evidence type="ECO:0000256" key="2">
    <source>
        <dbReference type="ARBA" id="ARBA00008072"/>
    </source>
</evidence>
<dbReference type="InterPro" id="IPR036291">
    <property type="entry name" value="NAD(P)-bd_dom_sf"/>
</dbReference>
<evidence type="ECO:0000256" key="4">
    <source>
        <dbReference type="ARBA" id="ARBA00022833"/>
    </source>
</evidence>
<dbReference type="InterPro" id="IPR013154">
    <property type="entry name" value="ADH-like_N"/>
</dbReference>
<dbReference type="PANTHER" id="PTHR43350">
    <property type="entry name" value="NAD-DEPENDENT ALCOHOL DEHYDROGENASE"/>
    <property type="match status" value="1"/>
</dbReference>
<dbReference type="PATRIC" id="fig|279113.9.peg.4032"/>
<evidence type="ECO:0000259" key="7">
    <source>
        <dbReference type="Pfam" id="PF08240"/>
    </source>
</evidence>
<dbReference type="EMBL" id="CP013234">
    <property type="protein sequence ID" value="AMP06383.1"/>
    <property type="molecule type" value="Genomic_DNA"/>
</dbReference>
<name>A0A127Q8L5_9BURK</name>
<evidence type="ECO:0000259" key="6">
    <source>
        <dbReference type="Pfam" id="PF00107"/>
    </source>
</evidence>
<dbReference type="GO" id="GO:0016491">
    <property type="term" value="F:oxidoreductase activity"/>
    <property type="evidence" value="ECO:0007669"/>
    <property type="project" value="UniProtKB-KW"/>
</dbReference>
<dbReference type="GO" id="GO:0046872">
    <property type="term" value="F:metal ion binding"/>
    <property type="evidence" value="ECO:0007669"/>
    <property type="project" value="UniProtKB-KW"/>
</dbReference>
<dbReference type="RefSeq" id="WP_061942815.1">
    <property type="nucleotide sequence ID" value="NZ_CP013234.1"/>
</dbReference>
<feature type="domain" description="Alcohol dehydrogenase-like C-terminal" evidence="6">
    <location>
        <begin position="184"/>
        <end position="315"/>
    </location>
</feature>
<dbReference type="OrthoDB" id="9787435at2"/>
<dbReference type="AlphaFoldDB" id="A0A127Q8L5"/>
<evidence type="ECO:0000256" key="3">
    <source>
        <dbReference type="ARBA" id="ARBA00022723"/>
    </source>
</evidence>
<evidence type="ECO:0000256" key="5">
    <source>
        <dbReference type="ARBA" id="ARBA00023002"/>
    </source>
</evidence>
<dbReference type="InterPro" id="IPR013149">
    <property type="entry name" value="ADH-like_C"/>
</dbReference>
<dbReference type="SUPFAM" id="SSF51735">
    <property type="entry name" value="NAD(P)-binding Rossmann-fold domains"/>
    <property type="match status" value="1"/>
</dbReference>
<dbReference type="Proteomes" id="UP000074561">
    <property type="component" value="Chromosome"/>
</dbReference>
<dbReference type="Pfam" id="PF00107">
    <property type="entry name" value="ADH_zinc_N"/>
    <property type="match status" value="1"/>
</dbReference>